<comment type="cofactor">
    <cofactor evidence="1">
        <name>K(+)</name>
        <dbReference type="ChEBI" id="CHEBI:29103"/>
    </cofactor>
</comment>
<keyword evidence="7 13" id="KW-0418">Kinase</keyword>
<evidence type="ECO:0000256" key="5">
    <source>
        <dbReference type="ARBA" id="ARBA00022679"/>
    </source>
</evidence>
<evidence type="ECO:0000256" key="9">
    <source>
        <dbReference type="ARBA" id="ARBA00022958"/>
    </source>
</evidence>
<dbReference type="SUPFAM" id="SSF53067">
    <property type="entry name" value="Actin-like ATPase domain"/>
    <property type="match status" value="2"/>
</dbReference>
<evidence type="ECO:0000256" key="2">
    <source>
        <dbReference type="ARBA" id="ARBA00004496"/>
    </source>
</evidence>
<evidence type="ECO:0000256" key="11">
    <source>
        <dbReference type="ARBA" id="ARBA00038036"/>
    </source>
</evidence>
<comment type="subcellular location">
    <subcellularLocation>
        <location evidence="2">Cytoplasm</location>
    </subcellularLocation>
</comment>
<dbReference type="CDD" id="cd24015">
    <property type="entry name" value="ASKHA_NBD_PanK-III"/>
    <property type="match status" value="1"/>
</dbReference>
<evidence type="ECO:0000256" key="3">
    <source>
        <dbReference type="ARBA" id="ARBA00011738"/>
    </source>
</evidence>
<keyword evidence="8" id="KW-0067">ATP-binding</keyword>
<sequence length="245" mass="26850">MYLYRVKINLTIDIGNTRCKAAAFSGEKLLDAGSAPFSREFVGSWIQKYPEARKIFSSVISLSQVEEDFFTENGFITAKSCTVVPVISDYKSPETLGEDRWAAVCGASLLSKNSFPFLVVQIGTAITFDYVDPHGHYAGGAISPGISLRLRALHNFTGKLPLIQPENVFKEMGLTTKDSILSGVMTGCLAELTLRIDKFRRTNAKSPIYLGGGDSGYFDFSHENNIFAVPNIVLVGLNHLLNLNP</sequence>
<comment type="similarity">
    <text evidence="11">Belongs to the type III pantothenate kinase family.</text>
</comment>
<keyword evidence="5 13" id="KW-0808">Transferase</keyword>
<evidence type="ECO:0000256" key="12">
    <source>
        <dbReference type="ARBA" id="ARBA00040883"/>
    </source>
</evidence>
<protein>
    <recommendedName>
        <fullName evidence="12">Type III pantothenate kinase</fullName>
    </recommendedName>
</protein>
<keyword evidence="10" id="KW-0173">Coenzyme A biosynthesis</keyword>
<name>A0A644XKB5_9ZZZZ</name>
<keyword evidence="9" id="KW-0630">Potassium</keyword>
<dbReference type="InterPro" id="IPR043129">
    <property type="entry name" value="ATPase_NBD"/>
</dbReference>
<dbReference type="GO" id="GO:0004594">
    <property type="term" value="F:pantothenate kinase activity"/>
    <property type="evidence" value="ECO:0007669"/>
    <property type="project" value="InterPro"/>
</dbReference>
<dbReference type="PANTHER" id="PTHR34265">
    <property type="entry name" value="TYPE III PANTOTHENATE KINASE"/>
    <property type="match status" value="1"/>
</dbReference>
<evidence type="ECO:0000313" key="13">
    <source>
        <dbReference type="EMBL" id="MPM16427.1"/>
    </source>
</evidence>
<evidence type="ECO:0000256" key="7">
    <source>
        <dbReference type="ARBA" id="ARBA00022777"/>
    </source>
</evidence>
<keyword evidence="6" id="KW-0547">Nucleotide-binding</keyword>
<dbReference type="PANTHER" id="PTHR34265:SF1">
    <property type="entry name" value="TYPE III PANTOTHENATE KINASE"/>
    <property type="match status" value="1"/>
</dbReference>
<comment type="subunit">
    <text evidence="3">Homodimer.</text>
</comment>
<evidence type="ECO:0000256" key="8">
    <source>
        <dbReference type="ARBA" id="ARBA00022840"/>
    </source>
</evidence>
<dbReference type="InterPro" id="IPR004619">
    <property type="entry name" value="Type_III_PanK"/>
</dbReference>
<dbReference type="AlphaFoldDB" id="A0A644XKB5"/>
<evidence type="ECO:0000256" key="10">
    <source>
        <dbReference type="ARBA" id="ARBA00022993"/>
    </source>
</evidence>
<dbReference type="Pfam" id="PF03309">
    <property type="entry name" value="Pan_kinase"/>
    <property type="match status" value="1"/>
</dbReference>
<reference evidence="13" key="1">
    <citation type="submission" date="2019-08" db="EMBL/GenBank/DDBJ databases">
        <authorList>
            <person name="Kucharzyk K."/>
            <person name="Murdoch R.W."/>
            <person name="Higgins S."/>
            <person name="Loffler F."/>
        </authorList>
    </citation>
    <scope>NUCLEOTIDE SEQUENCE</scope>
</reference>
<dbReference type="EMBL" id="VSSQ01002609">
    <property type="protein sequence ID" value="MPM16427.1"/>
    <property type="molecule type" value="Genomic_DNA"/>
</dbReference>
<accession>A0A644XKB5</accession>
<evidence type="ECO:0000256" key="1">
    <source>
        <dbReference type="ARBA" id="ARBA00001958"/>
    </source>
</evidence>
<dbReference type="GO" id="GO:0005524">
    <property type="term" value="F:ATP binding"/>
    <property type="evidence" value="ECO:0007669"/>
    <property type="project" value="UniProtKB-KW"/>
</dbReference>
<proteinExistence type="inferred from homology"/>
<dbReference type="Gene3D" id="3.30.420.40">
    <property type="match status" value="1"/>
</dbReference>
<dbReference type="NCBIfam" id="TIGR00671">
    <property type="entry name" value="baf"/>
    <property type="match status" value="1"/>
</dbReference>
<dbReference type="GO" id="GO:0005737">
    <property type="term" value="C:cytoplasm"/>
    <property type="evidence" value="ECO:0007669"/>
    <property type="project" value="UniProtKB-SubCell"/>
</dbReference>
<comment type="caution">
    <text evidence="13">The sequence shown here is derived from an EMBL/GenBank/DDBJ whole genome shotgun (WGS) entry which is preliminary data.</text>
</comment>
<keyword evidence="4" id="KW-0963">Cytoplasm</keyword>
<dbReference type="HAMAP" id="MF_01274">
    <property type="entry name" value="Pantothen_kinase_3"/>
    <property type="match status" value="1"/>
</dbReference>
<evidence type="ECO:0000256" key="4">
    <source>
        <dbReference type="ARBA" id="ARBA00022490"/>
    </source>
</evidence>
<organism evidence="13">
    <name type="scientific">bioreactor metagenome</name>
    <dbReference type="NCBI Taxonomy" id="1076179"/>
    <lineage>
        <taxon>unclassified sequences</taxon>
        <taxon>metagenomes</taxon>
        <taxon>ecological metagenomes</taxon>
    </lineage>
</organism>
<evidence type="ECO:0000256" key="6">
    <source>
        <dbReference type="ARBA" id="ARBA00022741"/>
    </source>
</evidence>
<gene>
    <name evidence="13" type="primary">coaX_16</name>
    <name evidence="13" type="ORF">SDC9_62807</name>
</gene>
<dbReference type="GO" id="GO:0015937">
    <property type="term" value="P:coenzyme A biosynthetic process"/>
    <property type="evidence" value="ECO:0007669"/>
    <property type="project" value="UniProtKB-KW"/>
</dbReference>